<dbReference type="GO" id="GO:0045277">
    <property type="term" value="C:respiratory chain complex IV"/>
    <property type="evidence" value="ECO:0007669"/>
    <property type="project" value="InterPro"/>
</dbReference>
<dbReference type="RefSeq" id="XP_030626454.1">
    <property type="nucleotide sequence ID" value="XM_030770594.1"/>
</dbReference>
<evidence type="ECO:0000256" key="9">
    <source>
        <dbReference type="ARBA" id="ARBA00023002"/>
    </source>
</evidence>
<evidence type="ECO:0000256" key="3">
    <source>
        <dbReference type="ARBA" id="ARBA00009331"/>
    </source>
</evidence>
<evidence type="ECO:0000256" key="2">
    <source>
        <dbReference type="ARBA" id="ARBA00004673"/>
    </source>
</evidence>
<evidence type="ECO:0000256" key="14">
    <source>
        <dbReference type="SAM" id="Phobius"/>
    </source>
</evidence>
<keyword evidence="11 14" id="KW-0472">Membrane</keyword>
<keyword evidence="7 14" id="KW-1133">Transmembrane helix</keyword>
<organism evidence="15 16">
    <name type="scientific">Chanos chanos</name>
    <name type="common">Milkfish</name>
    <name type="synonym">Mugil chanos</name>
    <dbReference type="NCBI Taxonomy" id="29144"/>
    <lineage>
        <taxon>Eukaryota</taxon>
        <taxon>Metazoa</taxon>
        <taxon>Chordata</taxon>
        <taxon>Craniata</taxon>
        <taxon>Vertebrata</taxon>
        <taxon>Euteleostomi</taxon>
        <taxon>Actinopterygii</taxon>
        <taxon>Neopterygii</taxon>
        <taxon>Teleostei</taxon>
        <taxon>Ostariophysi</taxon>
        <taxon>Gonorynchiformes</taxon>
        <taxon>Chanidae</taxon>
        <taxon>Chanos</taxon>
    </lineage>
</organism>
<keyword evidence="9" id="KW-0560">Oxidoreductase</keyword>
<dbReference type="GO" id="GO:0097250">
    <property type="term" value="P:mitochondrial respirasome assembly"/>
    <property type="evidence" value="ECO:0007669"/>
    <property type="project" value="UniProtKB-ARBA"/>
</dbReference>
<keyword evidence="8" id="KW-0007">Acetylation</keyword>
<keyword evidence="15" id="KW-1185">Reference proteome</keyword>
<evidence type="ECO:0000256" key="11">
    <source>
        <dbReference type="ARBA" id="ARBA00023136"/>
    </source>
</evidence>
<dbReference type="CDD" id="cd00928">
    <property type="entry name" value="Cyt_c_Oxidase_VIIa"/>
    <property type="match status" value="1"/>
</dbReference>
<evidence type="ECO:0000256" key="8">
    <source>
        <dbReference type="ARBA" id="ARBA00022990"/>
    </source>
</evidence>
<dbReference type="InterPro" id="IPR036539">
    <property type="entry name" value="Cyt_c_oxidase_su7a_sf"/>
</dbReference>
<dbReference type="GO" id="GO:0006123">
    <property type="term" value="P:mitochondrial electron transport, cytochrome c to oxygen"/>
    <property type="evidence" value="ECO:0007669"/>
    <property type="project" value="InterPro"/>
</dbReference>
<comment type="similarity">
    <text evidence="3">Belongs to the cytochrome c oxidase VIIa family.</text>
</comment>
<sequence length="83" mass="9363">MLRNVLALQQLSRRSLTTSARRFVDNKVPQKQRLFQENNGIPVHLKGGAGDAVLYRTTMAITIFGTAYVLYELMKAAVPQKKE</sequence>
<evidence type="ECO:0000313" key="16">
    <source>
        <dbReference type="RefSeq" id="XP_030626454.1"/>
    </source>
</evidence>
<evidence type="ECO:0000256" key="13">
    <source>
        <dbReference type="ARBA" id="ARBA00042325"/>
    </source>
</evidence>
<evidence type="ECO:0000256" key="4">
    <source>
        <dbReference type="ARBA" id="ARBA00022692"/>
    </source>
</evidence>
<dbReference type="InterPro" id="IPR039297">
    <property type="entry name" value="COX7a"/>
</dbReference>
<evidence type="ECO:0000256" key="10">
    <source>
        <dbReference type="ARBA" id="ARBA00023128"/>
    </source>
</evidence>
<dbReference type="OrthoDB" id="5966508at2759"/>
<dbReference type="InterPro" id="IPR003177">
    <property type="entry name" value="Cytc_oxidase_su7a_met"/>
</dbReference>
<dbReference type="PANTHER" id="PTHR10510">
    <property type="entry name" value="CYTOCHROME C OXIDASE POLYPEPTIDE 7A"/>
    <property type="match status" value="1"/>
</dbReference>
<evidence type="ECO:0000256" key="5">
    <source>
        <dbReference type="ARBA" id="ARBA00022792"/>
    </source>
</evidence>
<feature type="transmembrane region" description="Helical" evidence="14">
    <location>
        <begin position="53"/>
        <end position="71"/>
    </location>
</feature>
<protein>
    <recommendedName>
        <fullName evidence="12">Cytochrome c oxidase subunit 7A2, mitochondrial</fullName>
    </recommendedName>
    <alternativeName>
        <fullName evidence="13">Cytochrome c oxidase subunit VIIa-liver/heart</fullName>
    </alternativeName>
</protein>
<dbReference type="PANTHER" id="PTHR10510:SF15">
    <property type="entry name" value="CYTOCHROME C OXIDASE SUBUNIT 7A2, MITOCHONDRIAL"/>
    <property type="match status" value="1"/>
</dbReference>
<accession>A0A6J2V2I5</accession>
<dbReference type="FunFam" id="4.10.91.10:FF:000001">
    <property type="entry name" value="Cytochrome c oxidase subunit 7A1, mitochondrial"/>
    <property type="match status" value="1"/>
</dbReference>
<evidence type="ECO:0000256" key="7">
    <source>
        <dbReference type="ARBA" id="ARBA00022989"/>
    </source>
</evidence>
<dbReference type="FunCoup" id="A0A6J2V2I5">
    <property type="interactions" value="30"/>
</dbReference>
<dbReference type="Pfam" id="PF02238">
    <property type="entry name" value="COX7a"/>
    <property type="match status" value="1"/>
</dbReference>
<evidence type="ECO:0000256" key="12">
    <source>
        <dbReference type="ARBA" id="ARBA00040282"/>
    </source>
</evidence>
<dbReference type="AlphaFoldDB" id="A0A6J2V2I5"/>
<keyword evidence="10" id="KW-0496">Mitochondrion</keyword>
<name>A0A6J2V2I5_CHACN</name>
<keyword evidence="6" id="KW-0809">Transit peptide</keyword>
<gene>
    <name evidence="16" type="primary">cox7a2b</name>
</gene>
<dbReference type="Gene3D" id="4.10.91.10">
    <property type="entry name" value="Cytochrome c oxidase, subunit VIIa"/>
    <property type="match status" value="1"/>
</dbReference>
<keyword evidence="5" id="KW-0999">Mitochondrion inner membrane</keyword>
<dbReference type="SUPFAM" id="SSF81419">
    <property type="entry name" value="Mitochondrial cytochrome c oxidase subunit VIIa"/>
    <property type="match status" value="1"/>
</dbReference>
<dbReference type="Proteomes" id="UP000504632">
    <property type="component" value="Chromosome 4"/>
</dbReference>
<dbReference type="CTD" id="100535363"/>
<proteinExistence type="inferred from homology"/>
<evidence type="ECO:0000313" key="15">
    <source>
        <dbReference type="Proteomes" id="UP000504632"/>
    </source>
</evidence>
<comment type="pathway">
    <text evidence="2">Energy metabolism; oxidative phosphorylation.</text>
</comment>
<dbReference type="GO" id="GO:0016491">
    <property type="term" value="F:oxidoreductase activity"/>
    <property type="evidence" value="ECO:0007669"/>
    <property type="project" value="UniProtKB-KW"/>
</dbReference>
<keyword evidence="4 14" id="KW-0812">Transmembrane</keyword>
<comment type="subcellular location">
    <subcellularLocation>
        <location evidence="1">Mitochondrion inner membrane</location>
        <topology evidence="1">Single-pass membrane protein</topology>
    </subcellularLocation>
</comment>
<evidence type="ECO:0000256" key="1">
    <source>
        <dbReference type="ARBA" id="ARBA00004434"/>
    </source>
</evidence>
<dbReference type="GO" id="GO:0005743">
    <property type="term" value="C:mitochondrial inner membrane"/>
    <property type="evidence" value="ECO:0007669"/>
    <property type="project" value="UniProtKB-SubCell"/>
</dbReference>
<dbReference type="GO" id="GO:0002082">
    <property type="term" value="P:regulation of oxidative phosphorylation"/>
    <property type="evidence" value="ECO:0007669"/>
    <property type="project" value="TreeGrafter"/>
</dbReference>
<reference evidence="16" key="1">
    <citation type="submission" date="2025-08" db="UniProtKB">
        <authorList>
            <consortium name="RefSeq"/>
        </authorList>
    </citation>
    <scope>IDENTIFICATION</scope>
</reference>
<evidence type="ECO:0000256" key="6">
    <source>
        <dbReference type="ARBA" id="ARBA00022946"/>
    </source>
</evidence>
<dbReference type="GeneID" id="115809090"/>
<dbReference type="InParanoid" id="A0A6J2V2I5"/>